<evidence type="ECO:0000256" key="1">
    <source>
        <dbReference type="ARBA" id="ARBA00010050"/>
    </source>
</evidence>
<dbReference type="Gene3D" id="1.25.40.10">
    <property type="entry name" value="Tetratricopeptide repeat domain"/>
    <property type="match status" value="1"/>
</dbReference>
<evidence type="ECO:0000256" key="2">
    <source>
        <dbReference type="ARBA" id="ARBA00022448"/>
    </source>
</evidence>
<feature type="coiled-coil region" evidence="5">
    <location>
        <begin position="108"/>
        <end position="142"/>
    </location>
</feature>
<dbReference type="Pfam" id="PF14938">
    <property type="entry name" value="SNAP"/>
    <property type="match status" value="1"/>
</dbReference>
<dbReference type="EMBL" id="JAOPGA020000866">
    <property type="protein sequence ID" value="KAL0482507.1"/>
    <property type="molecule type" value="Genomic_DNA"/>
</dbReference>
<name>A0AAW2YYD2_9EUKA</name>
<dbReference type="GO" id="GO:0035494">
    <property type="term" value="P:SNARE complex disassembly"/>
    <property type="evidence" value="ECO:0007669"/>
    <property type="project" value="TreeGrafter"/>
</dbReference>
<dbReference type="PANTHER" id="PTHR13768:SF8">
    <property type="entry name" value="ALPHA-SOLUBLE NSF ATTACHMENT PROTEIN"/>
    <property type="match status" value="1"/>
</dbReference>
<keyword evidence="4" id="KW-0931">ER-Golgi transport</keyword>
<keyword evidence="4" id="KW-0472">Membrane</keyword>
<dbReference type="GO" id="GO:0005483">
    <property type="term" value="F:soluble NSF attachment protein activity"/>
    <property type="evidence" value="ECO:0007669"/>
    <property type="project" value="TreeGrafter"/>
</dbReference>
<evidence type="ECO:0000313" key="6">
    <source>
        <dbReference type="EMBL" id="KAL0482507.1"/>
    </source>
</evidence>
<keyword evidence="5" id="KW-0175">Coiled coil</keyword>
<reference evidence="6 7" key="1">
    <citation type="submission" date="2024-03" db="EMBL/GenBank/DDBJ databases">
        <title>The Acrasis kona genome and developmental transcriptomes reveal deep origins of eukaryotic multicellular pathways.</title>
        <authorList>
            <person name="Sheikh S."/>
            <person name="Fu C.-J."/>
            <person name="Brown M.W."/>
            <person name="Baldauf S.L."/>
        </authorList>
    </citation>
    <scope>NUCLEOTIDE SEQUENCE [LARGE SCALE GENOMIC DNA]</scope>
    <source>
        <strain evidence="6 7">ATCC MYA-3509</strain>
    </source>
</reference>
<comment type="function">
    <text evidence="4">Required for vesicular transport between the endoplasmic reticulum and the Golgi apparatus.</text>
</comment>
<evidence type="ECO:0000256" key="3">
    <source>
        <dbReference type="ARBA" id="ARBA00022927"/>
    </source>
</evidence>
<keyword evidence="2 4" id="KW-0813">Transport</keyword>
<protein>
    <submittedName>
        <fullName evidence="6">Alpha-soluble NSF attachment protein</fullName>
    </submittedName>
</protein>
<organism evidence="6 7">
    <name type="scientific">Acrasis kona</name>
    <dbReference type="NCBI Taxonomy" id="1008807"/>
    <lineage>
        <taxon>Eukaryota</taxon>
        <taxon>Discoba</taxon>
        <taxon>Heterolobosea</taxon>
        <taxon>Tetramitia</taxon>
        <taxon>Eutetramitia</taxon>
        <taxon>Acrasidae</taxon>
        <taxon>Acrasis</taxon>
    </lineage>
</organism>
<dbReference type="SUPFAM" id="SSF48452">
    <property type="entry name" value="TPR-like"/>
    <property type="match status" value="1"/>
</dbReference>
<comment type="caution">
    <text evidence="6">The sequence shown here is derived from an EMBL/GenBank/DDBJ whole genome shotgun (WGS) entry which is preliminary data.</text>
</comment>
<sequence length="287" mass="32923">MTTTKGDEFLEQAEKKLKGWGLLSNKYEDALELYSKAINIYKMNKASADVLQRTVACHNKCDSKYDAATALNEAGQMLKKMPDNIEASVRVMSESVEIFLELGKLNQAAKIEKEIGEALEEVENYADAIVHLQRAADLYESENQKTTANICLLKVAHMNASLENYEPAIELFEKSIEYAVDDRMLKFQAKEYIFKAAACRLAQITDKDQLEDFKTKYEEYKDMDVHFPDSFEAKLIDGVVEAWDKGDLRLFQQHMRDYDRIKKLDPWKMNLFLKIKSGVENVGNDLT</sequence>
<dbReference type="InterPro" id="IPR000744">
    <property type="entry name" value="NSF_attach"/>
</dbReference>
<gene>
    <name evidence="6" type="ORF">AKO1_002801</name>
</gene>
<dbReference type="SMART" id="SM00028">
    <property type="entry name" value="TPR"/>
    <property type="match status" value="2"/>
</dbReference>
<dbReference type="PANTHER" id="PTHR13768">
    <property type="entry name" value="SOLUBLE NSF ATTACHMENT PROTEIN SNAP"/>
    <property type="match status" value="1"/>
</dbReference>
<dbReference type="CDD" id="cd15832">
    <property type="entry name" value="SNAP"/>
    <property type="match status" value="1"/>
</dbReference>
<evidence type="ECO:0000313" key="7">
    <source>
        <dbReference type="Proteomes" id="UP001431209"/>
    </source>
</evidence>
<accession>A0AAW2YYD2</accession>
<comment type="similarity">
    <text evidence="1 4">Belongs to the SNAP family.</text>
</comment>
<evidence type="ECO:0000256" key="4">
    <source>
        <dbReference type="RuleBase" id="RU367013"/>
    </source>
</evidence>
<dbReference type="GO" id="GO:0005774">
    <property type="term" value="C:vacuolar membrane"/>
    <property type="evidence" value="ECO:0007669"/>
    <property type="project" value="TreeGrafter"/>
</dbReference>
<dbReference type="InterPro" id="IPR011990">
    <property type="entry name" value="TPR-like_helical_dom_sf"/>
</dbReference>
<evidence type="ECO:0000256" key="5">
    <source>
        <dbReference type="SAM" id="Coils"/>
    </source>
</evidence>
<dbReference type="PRINTS" id="PR00448">
    <property type="entry name" value="NSFATTACHMNT"/>
</dbReference>
<dbReference type="Proteomes" id="UP001431209">
    <property type="component" value="Unassembled WGS sequence"/>
</dbReference>
<dbReference type="AlphaFoldDB" id="A0AAW2YYD2"/>
<dbReference type="InterPro" id="IPR019734">
    <property type="entry name" value="TPR_rpt"/>
</dbReference>
<dbReference type="GO" id="GO:0006886">
    <property type="term" value="P:intracellular protein transport"/>
    <property type="evidence" value="ECO:0007669"/>
    <property type="project" value="UniProtKB-UniRule"/>
</dbReference>
<comment type="subcellular location">
    <subcellularLocation>
        <location evidence="4">Membrane</location>
        <topology evidence="4">Peripheral membrane protein</topology>
    </subcellularLocation>
</comment>
<dbReference type="GO" id="GO:0031201">
    <property type="term" value="C:SNARE complex"/>
    <property type="evidence" value="ECO:0007669"/>
    <property type="project" value="TreeGrafter"/>
</dbReference>
<proteinExistence type="inferred from homology"/>
<dbReference type="GO" id="GO:0019905">
    <property type="term" value="F:syntaxin binding"/>
    <property type="evidence" value="ECO:0007669"/>
    <property type="project" value="TreeGrafter"/>
</dbReference>
<keyword evidence="3 4" id="KW-0653">Protein transport</keyword>
<keyword evidence="7" id="KW-1185">Reference proteome</keyword>